<dbReference type="AlphaFoldDB" id="A0A415GAM1"/>
<reference evidence="2 3" key="1">
    <citation type="submission" date="2018-08" db="EMBL/GenBank/DDBJ databases">
        <title>A genome reference for cultivated species of the human gut microbiota.</title>
        <authorList>
            <person name="Zou Y."/>
            <person name="Xue W."/>
            <person name="Luo G."/>
        </authorList>
    </citation>
    <scope>NUCLEOTIDE SEQUENCE [LARGE SCALE GENOMIC DNA]</scope>
    <source>
        <strain evidence="2 3">AF45-14BH</strain>
    </source>
</reference>
<organism evidence="2 3">
    <name type="scientific">Anaerobutyricum hallii</name>
    <dbReference type="NCBI Taxonomy" id="39488"/>
    <lineage>
        <taxon>Bacteria</taxon>
        <taxon>Bacillati</taxon>
        <taxon>Bacillota</taxon>
        <taxon>Clostridia</taxon>
        <taxon>Lachnospirales</taxon>
        <taxon>Lachnospiraceae</taxon>
        <taxon>Anaerobutyricum</taxon>
    </lineage>
</organism>
<name>A0A415GAM1_9FIRM</name>
<dbReference type="PANTHER" id="PTHR34385:SF1">
    <property type="entry name" value="PEPTIDOGLYCAN L-ALANYL-D-GLUTAMATE ENDOPEPTIDASE CWLK"/>
    <property type="match status" value="1"/>
</dbReference>
<accession>A0A415GAM1</accession>
<gene>
    <name evidence="2" type="ORF">DW068_02145</name>
</gene>
<dbReference type="Pfam" id="PF02557">
    <property type="entry name" value="VanY"/>
    <property type="match status" value="1"/>
</dbReference>
<comment type="caution">
    <text evidence="2">The sequence shown here is derived from an EMBL/GenBank/DDBJ whole genome shotgun (WGS) entry which is preliminary data.</text>
</comment>
<dbReference type="InterPro" id="IPR009045">
    <property type="entry name" value="Zn_M74/Hedgehog-like"/>
</dbReference>
<dbReference type="InterPro" id="IPR052179">
    <property type="entry name" value="DD-CPase-like"/>
</dbReference>
<proteinExistence type="predicted"/>
<evidence type="ECO:0000313" key="2">
    <source>
        <dbReference type="EMBL" id="RHK41696.1"/>
    </source>
</evidence>
<dbReference type="SUPFAM" id="SSF55166">
    <property type="entry name" value="Hedgehog/DD-peptidase"/>
    <property type="match status" value="1"/>
</dbReference>
<dbReference type="EMBL" id="QRNJ01000004">
    <property type="protein sequence ID" value="RHK41696.1"/>
    <property type="molecule type" value="Genomic_DNA"/>
</dbReference>
<dbReference type="Proteomes" id="UP000283497">
    <property type="component" value="Unassembled WGS sequence"/>
</dbReference>
<dbReference type="Gene3D" id="3.30.1380.10">
    <property type="match status" value="1"/>
</dbReference>
<dbReference type="InterPro" id="IPR003709">
    <property type="entry name" value="VanY-like_core_dom"/>
</dbReference>
<sequence>MTVFFEEPFWVGIFERIEDGKLSVAKVTFGAKPKDQWLDENAYKYGFVKRYPEDKTDITGISNEPWHYRYVGTTVAKIMKEENLCLEEYLEKYK</sequence>
<feature type="domain" description="D-alanyl-D-alanine carboxypeptidase-like core" evidence="1">
    <location>
        <begin position="26"/>
        <end position="72"/>
    </location>
</feature>
<evidence type="ECO:0000313" key="3">
    <source>
        <dbReference type="Proteomes" id="UP000283497"/>
    </source>
</evidence>
<dbReference type="GO" id="GO:0008233">
    <property type="term" value="F:peptidase activity"/>
    <property type="evidence" value="ECO:0007669"/>
    <property type="project" value="InterPro"/>
</dbReference>
<evidence type="ECO:0000259" key="1">
    <source>
        <dbReference type="Pfam" id="PF02557"/>
    </source>
</evidence>
<dbReference type="Gene3D" id="3.30.200.180">
    <property type="match status" value="1"/>
</dbReference>
<dbReference type="PANTHER" id="PTHR34385">
    <property type="entry name" value="D-ALANYL-D-ALANINE CARBOXYPEPTIDASE"/>
    <property type="match status" value="1"/>
</dbReference>
<protein>
    <submittedName>
        <fullName evidence="2">DUF2992 family protein</fullName>
    </submittedName>
</protein>
<dbReference type="GO" id="GO:0006508">
    <property type="term" value="P:proteolysis"/>
    <property type="evidence" value="ECO:0007669"/>
    <property type="project" value="InterPro"/>
</dbReference>